<feature type="compositionally biased region" description="Low complexity" evidence="4">
    <location>
        <begin position="30"/>
        <end position="51"/>
    </location>
</feature>
<feature type="chain" id="PRO_5046712075" evidence="5">
    <location>
        <begin position="26"/>
        <end position="277"/>
    </location>
</feature>
<organism evidence="6 7">
    <name type="scientific">Arthrobacter methylotrophus</name>
    <dbReference type="NCBI Taxonomy" id="121291"/>
    <lineage>
        <taxon>Bacteria</taxon>
        <taxon>Bacillati</taxon>
        <taxon>Actinomycetota</taxon>
        <taxon>Actinomycetes</taxon>
        <taxon>Micrococcales</taxon>
        <taxon>Micrococcaceae</taxon>
        <taxon>Arthrobacter</taxon>
    </lineage>
</organism>
<evidence type="ECO:0000256" key="3">
    <source>
        <dbReference type="ARBA" id="ARBA00022729"/>
    </source>
</evidence>
<feature type="signal peptide" evidence="5">
    <location>
        <begin position="1"/>
        <end position="25"/>
    </location>
</feature>
<reference evidence="6 7" key="1">
    <citation type="submission" date="2024-09" db="EMBL/GenBank/DDBJ databases">
        <authorList>
            <person name="Sun Q."/>
            <person name="Mori K."/>
        </authorList>
    </citation>
    <scope>NUCLEOTIDE SEQUENCE [LARGE SCALE GENOMIC DNA]</scope>
    <source>
        <strain evidence="6 7">JCM 13519</strain>
    </source>
</reference>
<dbReference type="RefSeq" id="WP_345052484.1">
    <property type="nucleotide sequence ID" value="NZ_BAABED010000001.1"/>
</dbReference>
<accession>A0ABV5ULY2</accession>
<dbReference type="PIRSF" id="PIRSF004846">
    <property type="entry name" value="ModA"/>
    <property type="match status" value="1"/>
</dbReference>
<dbReference type="PANTHER" id="PTHR30632">
    <property type="entry name" value="MOLYBDATE-BINDING PERIPLASMIC PROTEIN"/>
    <property type="match status" value="1"/>
</dbReference>
<keyword evidence="2" id="KW-0479">Metal-binding</keyword>
<dbReference type="PROSITE" id="PS51257">
    <property type="entry name" value="PROKAR_LIPOPROTEIN"/>
    <property type="match status" value="1"/>
</dbReference>
<dbReference type="EMBL" id="JBHMBH010000012">
    <property type="protein sequence ID" value="MFB9713533.1"/>
    <property type="molecule type" value="Genomic_DNA"/>
</dbReference>
<evidence type="ECO:0000256" key="5">
    <source>
        <dbReference type="SAM" id="SignalP"/>
    </source>
</evidence>
<gene>
    <name evidence="6" type="primary">modA</name>
    <name evidence="6" type="ORF">ACFFPI_05115</name>
</gene>
<evidence type="ECO:0000313" key="6">
    <source>
        <dbReference type="EMBL" id="MFB9713533.1"/>
    </source>
</evidence>
<dbReference type="InterPro" id="IPR050682">
    <property type="entry name" value="ModA/WtpA"/>
</dbReference>
<dbReference type="PANTHER" id="PTHR30632:SF0">
    <property type="entry name" value="SULFATE-BINDING PROTEIN"/>
    <property type="match status" value="1"/>
</dbReference>
<name>A0ABV5ULY2_9MICC</name>
<comment type="caution">
    <text evidence="6">The sequence shown here is derived from an EMBL/GenBank/DDBJ whole genome shotgun (WGS) entry which is preliminary data.</text>
</comment>
<sequence>MKIARMNIGVLVAAGSLLVGLAGCAGTPGTNGNSATSSSSTNSSSTSSSSPQLSGTVTVYAAASLKATFTTLASEFEAKNPGTKVVLSFAGSSDLVTQITQGAPADVFASADTKNMGKLSDASLLDGKATNFATNVLTIAVPPANPASISSFADLAKPGVKVVVCASQVPCGAAAQSVEKATGTTLKPVSEESSVTDVLGKVTSGEADAGLVYVTDVKSAGDKVKGVPFPESSNAVNTYPIATVGTSKHKDLAAAFISLVTGSEGKKVLGDAGFGVP</sequence>
<keyword evidence="3 5" id="KW-0732">Signal</keyword>
<proteinExistence type="inferred from homology"/>
<dbReference type="Proteomes" id="UP001589536">
    <property type="component" value="Unassembled WGS sequence"/>
</dbReference>
<evidence type="ECO:0000313" key="7">
    <source>
        <dbReference type="Proteomes" id="UP001589536"/>
    </source>
</evidence>
<feature type="region of interest" description="Disordered" evidence="4">
    <location>
        <begin position="30"/>
        <end position="53"/>
    </location>
</feature>
<evidence type="ECO:0000256" key="1">
    <source>
        <dbReference type="ARBA" id="ARBA00009175"/>
    </source>
</evidence>
<dbReference type="CDD" id="cd13538">
    <property type="entry name" value="PBP2_ModA_like_1"/>
    <property type="match status" value="1"/>
</dbReference>
<dbReference type="SUPFAM" id="SSF53850">
    <property type="entry name" value="Periplasmic binding protein-like II"/>
    <property type="match status" value="1"/>
</dbReference>
<comment type="similarity">
    <text evidence="1">Belongs to the bacterial solute-binding protein ModA family.</text>
</comment>
<evidence type="ECO:0000256" key="4">
    <source>
        <dbReference type="SAM" id="MobiDB-lite"/>
    </source>
</evidence>
<dbReference type="NCBIfam" id="TIGR01256">
    <property type="entry name" value="modA"/>
    <property type="match status" value="1"/>
</dbReference>
<dbReference type="InterPro" id="IPR005950">
    <property type="entry name" value="ModA"/>
</dbReference>
<protein>
    <submittedName>
        <fullName evidence="6">Molybdate ABC transporter substrate-binding protein</fullName>
    </submittedName>
</protein>
<evidence type="ECO:0000256" key="2">
    <source>
        <dbReference type="ARBA" id="ARBA00022723"/>
    </source>
</evidence>
<dbReference type="Pfam" id="PF13531">
    <property type="entry name" value="SBP_bac_11"/>
    <property type="match status" value="1"/>
</dbReference>
<keyword evidence="7" id="KW-1185">Reference proteome</keyword>
<dbReference type="Gene3D" id="3.40.190.10">
    <property type="entry name" value="Periplasmic binding protein-like II"/>
    <property type="match status" value="2"/>
</dbReference>